<reference evidence="1" key="1">
    <citation type="submission" date="2014-11" db="EMBL/GenBank/DDBJ databases">
        <authorList>
            <person name="Amaro Gonzalez C."/>
        </authorList>
    </citation>
    <scope>NUCLEOTIDE SEQUENCE</scope>
</reference>
<name>A0A0E9Q2P6_ANGAN</name>
<reference evidence="1" key="2">
    <citation type="journal article" date="2015" name="Fish Shellfish Immunol.">
        <title>Early steps in the European eel (Anguilla anguilla)-Vibrio vulnificus interaction in the gills: Role of the RtxA13 toxin.</title>
        <authorList>
            <person name="Callol A."/>
            <person name="Pajuelo D."/>
            <person name="Ebbesson L."/>
            <person name="Teles M."/>
            <person name="MacKenzie S."/>
            <person name="Amaro C."/>
        </authorList>
    </citation>
    <scope>NUCLEOTIDE SEQUENCE</scope>
</reference>
<proteinExistence type="predicted"/>
<accession>A0A0E9Q2P6</accession>
<sequence length="26" mass="2952">MIMTMMLDSSCHTISQKSPTVWRIGP</sequence>
<evidence type="ECO:0000313" key="1">
    <source>
        <dbReference type="EMBL" id="JAH10373.1"/>
    </source>
</evidence>
<dbReference type="AlphaFoldDB" id="A0A0E9Q2P6"/>
<organism evidence="1">
    <name type="scientific">Anguilla anguilla</name>
    <name type="common">European freshwater eel</name>
    <name type="synonym">Muraena anguilla</name>
    <dbReference type="NCBI Taxonomy" id="7936"/>
    <lineage>
        <taxon>Eukaryota</taxon>
        <taxon>Metazoa</taxon>
        <taxon>Chordata</taxon>
        <taxon>Craniata</taxon>
        <taxon>Vertebrata</taxon>
        <taxon>Euteleostomi</taxon>
        <taxon>Actinopterygii</taxon>
        <taxon>Neopterygii</taxon>
        <taxon>Teleostei</taxon>
        <taxon>Anguilliformes</taxon>
        <taxon>Anguillidae</taxon>
        <taxon>Anguilla</taxon>
    </lineage>
</organism>
<protein>
    <submittedName>
        <fullName evidence="1">Uncharacterized protein</fullName>
    </submittedName>
</protein>
<dbReference type="EMBL" id="GBXM01098204">
    <property type="protein sequence ID" value="JAH10373.1"/>
    <property type="molecule type" value="Transcribed_RNA"/>
</dbReference>